<protein>
    <submittedName>
        <fullName evidence="6">Dipeptide ABC transporter ATP-binding protein</fullName>
    </submittedName>
</protein>
<dbReference type="Proteomes" id="UP001589611">
    <property type="component" value="Unassembled WGS sequence"/>
</dbReference>
<gene>
    <name evidence="6" type="ORF">ACFFPJ_05740</name>
</gene>
<dbReference type="NCBIfam" id="NF008453">
    <property type="entry name" value="PRK11308.1"/>
    <property type="match status" value="2"/>
</dbReference>
<dbReference type="PANTHER" id="PTHR43776:SF7">
    <property type="entry name" value="D,D-DIPEPTIDE TRANSPORT ATP-BINDING PROTEIN DDPF-RELATED"/>
    <property type="match status" value="1"/>
</dbReference>
<dbReference type="SMART" id="SM00382">
    <property type="entry name" value="AAA"/>
    <property type="match status" value="2"/>
</dbReference>
<comment type="caution">
    <text evidence="6">The sequence shown here is derived from an EMBL/GenBank/DDBJ whole genome shotgun (WGS) entry which is preliminary data.</text>
</comment>
<dbReference type="InterPro" id="IPR003439">
    <property type="entry name" value="ABC_transporter-like_ATP-bd"/>
</dbReference>
<dbReference type="InterPro" id="IPR017871">
    <property type="entry name" value="ABC_transporter-like_CS"/>
</dbReference>
<dbReference type="Gene3D" id="3.40.50.300">
    <property type="entry name" value="P-loop containing nucleotide triphosphate hydrolases"/>
    <property type="match status" value="2"/>
</dbReference>
<organism evidence="6 7">
    <name type="scientific">Microbacterium terregens</name>
    <dbReference type="NCBI Taxonomy" id="69363"/>
    <lineage>
        <taxon>Bacteria</taxon>
        <taxon>Bacillati</taxon>
        <taxon>Actinomycetota</taxon>
        <taxon>Actinomycetes</taxon>
        <taxon>Micrococcales</taxon>
        <taxon>Microbacteriaceae</taxon>
        <taxon>Microbacterium</taxon>
    </lineage>
</organism>
<dbReference type="RefSeq" id="WP_344714289.1">
    <property type="nucleotide sequence ID" value="NZ_BAAAWH010000001.1"/>
</dbReference>
<name>A0ABV5T062_9MICO</name>
<accession>A0ABV5T062</accession>
<evidence type="ECO:0000313" key="6">
    <source>
        <dbReference type="EMBL" id="MFB9645292.1"/>
    </source>
</evidence>
<dbReference type="PANTHER" id="PTHR43776">
    <property type="entry name" value="TRANSPORT ATP-BINDING PROTEIN"/>
    <property type="match status" value="1"/>
</dbReference>
<keyword evidence="3" id="KW-0547">Nucleotide-binding</keyword>
<dbReference type="NCBIfam" id="NF007739">
    <property type="entry name" value="PRK10419.1"/>
    <property type="match status" value="2"/>
</dbReference>
<dbReference type="CDD" id="cd03257">
    <property type="entry name" value="ABC_NikE_OppD_transporters"/>
    <property type="match status" value="2"/>
</dbReference>
<dbReference type="InterPro" id="IPR003593">
    <property type="entry name" value="AAA+_ATPase"/>
</dbReference>
<evidence type="ECO:0000256" key="2">
    <source>
        <dbReference type="ARBA" id="ARBA00022448"/>
    </source>
</evidence>
<dbReference type="GO" id="GO:0005524">
    <property type="term" value="F:ATP binding"/>
    <property type="evidence" value="ECO:0007669"/>
    <property type="project" value="UniProtKB-KW"/>
</dbReference>
<dbReference type="SUPFAM" id="SSF52540">
    <property type="entry name" value="P-loop containing nucleoside triphosphate hydrolases"/>
    <property type="match status" value="2"/>
</dbReference>
<keyword evidence="2" id="KW-0813">Transport</keyword>
<evidence type="ECO:0000256" key="3">
    <source>
        <dbReference type="ARBA" id="ARBA00022741"/>
    </source>
</evidence>
<evidence type="ECO:0000313" key="7">
    <source>
        <dbReference type="Proteomes" id="UP001589611"/>
    </source>
</evidence>
<dbReference type="InterPro" id="IPR027417">
    <property type="entry name" value="P-loop_NTPase"/>
</dbReference>
<reference evidence="6 7" key="1">
    <citation type="submission" date="2024-09" db="EMBL/GenBank/DDBJ databases">
        <authorList>
            <person name="Sun Q."/>
            <person name="Mori K."/>
        </authorList>
    </citation>
    <scope>NUCLEOTIDE SEQUENCE [LARGE SCALE GENOMIC DNA]</scope>
    <source>
        <strain evidence="6 7">JCM 1342</strain>
    </source>
</reference>
<keyword evidence="7" id="KW-1185">Reference proteome</keyword>
<dbReference type="Pfam" id="PF00005">
    <property type="entry name" value="ABC_tran"/>
    <property type="match status" value="2"/>
</dbReference>
<dbReference type="InterPro" id="IPR050319">
    <property type="entry name" value="ABC_transp_ATP-bind"/>
</dbReference>
<dbReference type="PROSITE" id="PS50893">
    <property type="entry name" value="ABC_TRANSPORTER_2"/>
    <property type="match status" value="2"/>
</dbReference>
<dbReference type="InterPro" id="IPR013563">
    <property type="entry name" value="Oligopep_ABC_C"/>
</dbReference>
<evidence type="ECO:0000259" key="5">
    <source>
        <dbReference type="PROSITE" id="PS50893"/>
    </source>
</evidence>
<dbReference type="PROSITE" id="PS00211">
    <property type="entry name" value="ABC_TRANSPORTER_1"/>
    <property type="match status" value="2"/>
</dbReference>
<dbReference type="Pfam" id="PF08352">
    <property type="entry name" value="oligo_HPY"/>
    <property type="match status" value="2"/>
</dbReference>
<feature type="domain" description="ABC transporter" evidence="5">
    <location>
        <begin position="6"/>
        <end position="254"/>
    </location>
</feature>
<sequence length="543" mass="58696">MSVLSVEGLRVSYANRSGHRNVVHGIDFEVGEGEVVALVGESGSGKSTTAHALLGLLPDGGRVEAGVIRLAELDIAGWSPTQLRGIRGAQVGLVPQDPGASLDPVRPIGVQVGEILRVHGERNRDLIRTRVLELLERVGLDDPVLRARQYPHELSGGMRQRVLIATAIALGPRLIIADEPTSALDATVQRRILDLIDDLRREQGTSVLLVTHDLGVAADRAQRVVVLKDGRIVEQGATAAILENPQDAYTKQLLADAPALAVDGFRRAPAPLFLRDAGAAAAENPHAIVAAGLVKQFTVRGREPFRAVDDVSFRVRRGTTHALVGESGSGKTTTARLVTRFLHPDAGSIELSGTDIAGLAGGELRRLRRRIQLVYQNPFSSLDPRQTIEKIIAEPLDNFREGTRRERGARVAALVDRVALPSDVLQRSARELSGGQRQRVAIARALAINPDVVVLDEAVSALDVTVQARILELLESLQQELGLTYLFISHDLAVVRRISSTISVMRRGRIVEEGTTEDIFTRPAHEYTRELLAAVPGRTEVAA</sequence>
<proteinExistence type="inferred from homology"/>
<keyword evidence="4 6" id="KW-0067">ATP-binding</keyword>
<evidence type="ECO:0000256" key="1">
    <source>
        <dbReference type="ARBA" id="ARBA00005417"/>
    </source>
</evidence>
<feature type="domain" description="ABC transporter" evidence="5">
    <location>
        <begin position="288"/>
        <end position="532"/>
    </location>
</feature>
<comment type="similarity">
    <text evidence="1">Belongs to the ABC transporter superfamily.</text>
</comment>
<dbReference type="EMBL" id="JBHMBE010000002">
    <property type="protein sequence ID" value="MFB9645292.1"/>
    <property type="molecule type" value="Genomic_DNA"/>
</dbReference>
<evidence type="ECO:0000256" key="4">
    <source>
        <dbReference type="ARBA" id="ARBA00022840"/>
    </source>
</evidence>